<dbReference type="InterPro" id="IPR012131">
    <property type="entry name" value="Hstdl_DH"/>
</dbReference>
<feature type="binding site" evidence="5 8">
    <location>
        <position position="126"/>
    </location>
    <ligand>
        <name>NAD(+)</name>
        <dbReference type="ChEBI" id="CHEBI:57540"/>
    </ligand>
</feature>
<gene>
    <name evidence="5" type="primary">hisD</name>
    <name evidence="12" type="ordered locus">Cphamn1_1819</name>
</gene>
<evidence type="ECO:0000256" key="2">
    <source>
        <dbReference type="ARBA" id="ARBA00022723"/>
    </source>
</evidence>
<evidence type="ECO:0000256" key="10">
    <source>
        <dbReference type="PIRSR" id="PIRSR000099-4"/>
    </source>
</evidence>
<feature type="binding site" evidence="5 9">
    <location>
        <position position="325"/>
    </location>
    <ligand>
        <name>substrate</name>
    </ligand>
</feature>
<evidence type="ECO:0000313" key="12">
    <source>
        <dbReference type="EMBL" id="ACE04737.1"/>
    </source>
</evidence>
<evidence type="ECO:0000256" key="7">
    <source>
        <dbReference type="PIRSR" id="PIRSR000099-1"/>
    </source>
</evidence>
<dbReference type="GO" id="GO:0008270">
    <property type="term" value="F:zinc ion binding"/>
    <property type="evidence" value="ECO:0007669"/>
    <property type="project" value="UniProtKB-UniRule"/>
</dbReference>
<dbReference type="CDD" id="cd06572">
    <property type="entry name" value="Histidinol_dh"/>
    <property type="match status" value="1"/>
</dbReference>
<feature type="binding site" evidence="5 10">
    <location>
        <position position="358"/>
    </location>
    <ligand>
        <name>Zn(2+)</name>
        <dbReference type="ChEBI" id="CHEBI:29105"/>
    </ligand>
</feature>
<dbReference type="KEGG" id="cpb:Cphamn1_1819"/>
<keyword evidence="5" id="KW-0368">Histidine biosynthesis</keyword>
<feature type="binding site" evidence="5 9">
    <location>
        <position position="412"/>
    </location>
    <ligand>
        <name>substrate</name>
    </ligand>
</feature>
<comment type="similarity">
    <text evidence="1 5 6 11">Belongs to the histidinol dehydrogenase family.</text>
</comment>
<feature type="active site" description="Proton acceptor" evidence="5 7">
    <location>
        <position position="325"/>
    </location>
</feature>
<dbReference type="Gene3D" id="1.20.5.1300">
    <property type="match status" value="1"/>
</dbReference>
<dbReference type="EC" id="1.1.1.23" evidence="5"/>
<name>B3ELE9_CHLPB</name>
<comment type="pathway">
    <text evidence="5">Amino-acid biosynthesis; L-histidine biosynthesis; L-histidine from 5-phospho-alpha-D-ribose 1-diphosphate: step 9/9.</text>
</comment>
<dbReference type="SUPFAM" id="SSF53720">
    <property type="entry name" value="ALDH-like"/>
    <property type="match status" value="1"/>
</dbReference>
<evidence type="ECO:0000256" key="1">
    <source>
        <dbReference type="ARBA" id="ARBA00010178"/>
    </source>
</evidence>
<dbReference type="EMBL" id="CP001101">
    <property type="protein sequence ID" value="ACE04737.1"/>
    <property type="molecule type" value="Genomic_DNA"/>
</dbReference>
<keyword evidence="2 5" id="KW-0479">Metal-binding</keyword>
<dbReference type="PANTHER" id="PTHR21256:SF2">
    <property type="entry name" value="HISTIDINE BIOSYNTHESIS TRIFUNCTIONAL PROTEIN"/>
    <property type="match status" value="1"/>
</dbReference>
<dbReference type="InterPro" id="IPR022695">
    <property type="entry name" value="Histidinol_DH_monofunct"/>
</dbReference>
<dbReference type="Gene3D" id="3.40.50.1980">
    <property type="entry name" value="Nitrogenase molybdenum iron protein domain"/>
    <property type="match status" value="2"/>
</dbReference>
<dbReference type="InterPro" id="IPR001692">
    <property type="entry name" value="Histidinol_DH_CS"/>
</dbReference>
<evidence type="ECO:0000256" key="5">
    <source>
        <dbReference type="HAMAP-Rule" id="MF_01024"/>
    </source>
</evidence>
<dbReference type="PRINTS" id="PR00083">
    <property type="entry name" value="HOLDHDRGNASE"/>
</dbReference>
<feature type="active site" description="Proton acceptor" evidence="5 7">
    <location>
        <position position="324"/>
    </location>
</feature>
<protein>
    <recommendedName>
        <fullName evidence="5">Histidinol dehydrogenase</fullName>
        <shortName evidence="5">HDH</shortName>
        <ecNumber evidence="5">1.1.1.23</ecNumber>
    </recommendedName>
</protein>
<dbReference type="FunFam" id="3.40.50.1980:FF:000001">
    <property type="entry name" value="Histidinol dehydrogenase"/>
    <property type="match status" value="1"/>
</dbReference>
<feature type="binding site" evidence="5 9">
    <location>
        <position position="358"/>
    </location>
    <ligand>
        <name>substrate</name>
    </ligand>
</feature>
<evidence type="ECO:0000256" key="8">
    <source>
        <dbReference type="PIRSR" id="PIRSR000099-2"/>
    </source>
</evidence>
<dbReference type="GO" id="GO:0000105">
    <property type="term" value="P:L-histidine biosynthetic process"/>
    <property type="evidence" value="ECO:0007669"/>
    <property type="project" value="UniProtKB-UniRule"/>
</dbReference>
<comment type="catalytic activity">
    <reaction evidence="5">
        <text>L-histidinol + 2 NAD(+) + H2O = L-histidine + 2 NADH + 3 H(+)</text>
        <dbReference type="Rhea" id="RHEA:20641"/>
        <dbReference type="ChEBI" id="CHEBI:15377"/>
        <dbReference type="ChEBI" id="CHEBI:15378"/>
        <dbReference type="ChEBI" id="CHEBI:57540"/>
        <dbReference type="ChEBI" id="CHEBI:57595"/>
        <dbReference type="ChEBI" id="CHEBI:57699"/>
        <dbReference type="ChEBI" id="CHEBI:57945"/>
        <dbReference type="EC" id="1.1.1.23"/>
    </reaction>
</comment>
<dbReference type="GO" id="GO:0004399">
    <property type="term" value="F:histidinol dehydrogenase activity"/>
    <property type="evidence" value="ECO:0007669"/>
    <property type="project" value="UniProtKB-UniRule"/>
</dbReference>
<evidence type="ECO:0000256" key="4">
    <source>
        <dbReference type="ARBA" id="ARBA00023002"/>
    </source>
</evidence>
<dbReference type="HAMAP" id="MF_01024">
    <property type="entry name" value="HisD"/>
    <property type="match status" value="1"/>
</dbReference>
<evidence type="ECO:0000256" key="3">
    <source>
        <dbReference type="ARBA" id="ARBA00022833"/>
    </source>
</evidence>
<keyword evidence="3 5" id="KW-0862">Zinc</keyword>
<accession>B3ELE9</accession>
<evidence type="ECO:0000256" key="9">
    <source>
        <dbReference type="PIRSR" id="PIRSR000099-3"/>
    </source>
</evidence>
<dbReference type="STRING" id="331678.Cphamn1_1819"/>
<comment type="cofactor">
    <cofactor evidence="5 10">
        <name>Zn(2+)</name>
        <dbReference type="ChEBI" id="CHEBI:29105"/>
    </cofactor>
    <text evidence="5 10">Binds 1 zinc ion per subunit.</text>
</comment>
<keyword evidence="4 5" id="KW-0560">Oxidoreductase</keyword>
<feature type="binding site" evidence="5 10">
    <location>
        <position position="417"/>
    </location>
    <ligand>
        <name>Zn(2+)</name>
        <dbReference type="ChEBI" id="CHEBI:29105"/>
    </ligand>
</feature>
<feature type="binding site" evidence="5 9">
    <location>
        <position position="256"/>
    </location>
    <ligand>
        <name>substrate</name>
    </ligand>
</feature>
<dbReference type="UniPathway" id="UPA00031">
    <property type="reaction ID" value="UER00014"/>
</dbReference>
<dbReference type="PROSITE" id="PS00611">
    <property type="entry name" value="HISOL_DEHYDROGENASE"/>
    <property type="match status" value="1"/>
</dbReference>
<dbReference type="FunFam" id="3.40.50.1980:FF:000026">
    <property type="entry name" value="Histidinol dehydrogenase"/>
    <property type="match status" value="1"/>
</dbReference>
<sequence>MLRLFTYAGEKSLLQHHLSRSVTCEPEVRQVVQEVLSDIQERGDEALFGYTRKFQGFQPGEITVSLEEIREAYELADSDFIGILEEAYRNVTEFHELETEKSFFYEKENRVILGQRVTPIERVMLYVPGGKAAYPSSLLMNVAPARVAGVPGIYLTTPCDAEGKVSRHILAAAHVAGVDTIYKFGGAQAVGAFAFGTQSVPKVDKITGPGNKYVAQAKKEVFGHVSIDSVAGPSEVVVIADDTADPEFIVLDLFAQSEHDPDASSVLITHSAELASEVSRLADEMVTTMERSEIIQHALTANGAIVLTRDLQESCEVSDMIAPEHLELHVRDSWEILPDLKHAGAIFMGGYSCESVGDYFAGPNHTLPTNGTARFFSPLSVRDFIKHTSIISYSKEQLALSGEKIARFADHEQLQAHAEAVRARLRKLDR</sequence>
<dbReference type="InterPro" id="IPR016161">
    <property type="entry name" value="Ald_DH/histidinol_DH"/>
</dbReference>
<dbReference type="HOGENOM" id="CLU_006732_3_0_10"/>
<evidence type="ECO:0000256" key="6">
    <source>
        <dbReference type="PIRNR" id="PIRNR000099"/>
    </source>
</evidence>
<keyword evidence="5" id="KW-0028">Amino-acid biosynthesis</keyword>
<dbReference type="NCBIfam" id="TIGR00069">
    <property type="entry name" value="hisD"/>
    <property type="match status" value="1"/>
</dbReference>
<dbReference type="eggNOG" id="COG0141">
    <property type="taxonomic scope" value="Bacteria"/>
</dbReference>
<comment type="function">
    <text evidence="5">Catalyzes the sequential NAD-dependent oxidations of L-histidinol to L-histidinaldehyde and then to L-histidine.</text>
</comment>
<organism evidence="12">
    <name type="scientific">Chlorobium phaeobacteroides (strain BS1)</name>
    <dbReference type="NCBI Taxonomy" id="331678"/>
    <lineage>
        <taxon>Bacteria</taxon>
        <taxon>Pseudomonadati</taxon>
        <taxon>Chlorobiota</taxon>
        <taxon>Chlorobiia</taxon>
        <taxon>Chlorobiales</taxon>
        <taxon>Chlorobiaceae</taxon>
        <taxon>Chlorobium/Pelodictyon group</taxon>
        <taxon>Chlorobium</taxon>
    </lineage>
</organism>
<feature type="binding site" evidence="5 9">
    <location>
        <position position="234"/>
    </location>
    <ligand>
        <name>substrate</name>
    </ligand>
</feature>
<keyword evidence="5 8" id="KW-0520">NAD</keyword>
<feature type="binding site" evidence="5 9">
    <location>
        <position position="259"/>
    </location>
    <ligand>
        <name>substrate</name>
    </ligand>
</feature>
<reference evidence="12" key="1">
    <citation type="submission" date="2008-06" db="EMBL/GenBank/DDBJ databases">
        <title>Complete sequence of Chlorobium phaeobacteroides BS1.</title>
        <authorList>
            <consortium name="US DOE Joint Genome Institute"/>
            <person name="Lucas S."/>
            <person name="Copeland A."/>
            <person name="Lapidus A."/>
            <person name="Glavina del Rio T."/>
            <person name="Dalin E."/>
            <person name="Tice H."/>
            <person name="Bruce D."/>
            <person name="Goodwin L."/>
            <person name="Pitluck S."/>
            <person name="Schmutz J."/>
            <person name="Larimer F."/>
            <person name="Land M."/>
            <person name="Hauser L."/>
            <person name="Kyrpides N."/>
            <person name="Ovchinnikova G."/>
            <person name="Li T."/>
            <person name="Liu Z."/>
            <person name="Zhao F."/>
            <person name="Overmann J."/>
            <person name="Bryant D.A."/>
            <person name="Richardson P."/>
        </authorList>
    </citation>
    <scope>NUCLEOTIDE SEQUENCE [LARGE SCALE GENOMIC DNA]</scope>
    <source>
        <strain evidence="12">BS1</strain>
    </source>
</reference>
<dbReference type="PANTHER" id="PTHR21256">
    <property type="entry name" value="HISTIDINOL DEHYDROGENASE HDH"/>
    <property type="match status" value="1"/>
</dbReference>
<feature type="binding site" evidence="5 10">
    <location>
        <position position="256"/>
    </location>
    <ligand>
        <name>Zn(2+)</name>
        <dbReference type="ChEBI" id="CHEBI:29105"/>
    </ligand>
</feature>
<dbReference type="OrthoDB" id="9805269at2"/>
<evidence type="ECO:0000256" key="11">
    <source>
        <dbReference type="RuleBase" id="RU004175"/>
    </source>
</evidence>
<dbReference type="GO" id="GO:0051287">
    <property type="term" value="F:NAD binding"/>
    <property type="evidence" value="ECO:0007669"/>
    <property type="project" value="InterPro"/>
</dbReference>
<dbReference type="Pfam" id="PF00815">
    <property type="entry name" value="Histidinol_dh"/>
    <property type="match status" value="1"/>
</dbReference>
<feature type="binding site" evidence="5 10">
    <location>
        <position position="259"/>
    </location>
    <ligand>
        <name>Zn(2+)</name>
        <dbReference type="ChEBI" id="CHEBI:29105"/>
    </ligand>
</feature>
<dbReference type="GO" id="GO:0005829">
    <property type="term" value="C:cytosol"/>
    <property type="evidence" value="ECO:0007669"/>
    <property type="project" value="TreeGrafter"/>
</dbReference>
<dbReference type="AlphaFoldDB" id="B3ELE9"/>
<proteinExistence type="inferred from homology"/>
<feature type="binding site" evidence="5 8">
    <location>
        <position position="188"/>
    </location>
    <ligand>
        <name>NAD(+)</name>
        <dbReference type="ChEBI" id="CHEBI:57540"/>
    </ligand>
</feature>
<feature type="binding site" evidence="5 8">
    <location>
        <position position="211"/>
    </location>
    <ligand>
        <name>NAD(+)</name>
        <dbReference type="ChEBI" id="CHEBI:57540"/>
    </ligand>
</feature>
<dbReference type="PIRSF" id="PIRSF000099">
    <property type="entry name" value="Histidinol_dh"/>
    <property type="match status" value="1"/>
</dbReference>
<feature type="binding site" evidence="5 9">
    <location>
        <position position="417"/>
    </location>
    <ligand>
        <name>substrate</name>
    </ligand>
</feature>